<keyword evidence="13" id="KW-1185">Reference proteome</keyword>
<evidence type="ECO:0000256" key="11">
    <source>
        <dbReference type="SAM" id="MobiDB-lite"/>
    </source>
</evidence>
<keyword evidence="3 9" id="KW-0812">Transmembrane</keyword>
<feature type="compositionally biased region" description="Basic and acidic residues" evidence="11">
    <location>
        <begin position="25"/>
        <end position="37"/>
    </location>
</feature>
<sequence length="392" mass="42491">MNTTGPTSHPRTFASAGVPYTPSQSEEKGTREKKQDRSTGFSWVHFMAGGAGGMVGALVTSPLDVVKTRLQSSLYKDALGLGTGAHTRSSVSPTPAAVAYAGGGRAVVASARSGVTSVIVHVRDTFRLFGHIYTNEGPRALYKGLGPNLVGVIPARAINFAAYGNGKKFFAELNHGNETAIVHLAAAANAGVMTATMTNPIWMVKTRMQLQSEGNKRIYRNSFHCVVEILRTEGLRGLYKGLSASYLGVAEGTIQWVIYENLKTRFAERRRADQVPLELRTGVSTSHQKSQRRLVGGKGVEEWVDYLGAAGIAKFIASAITYPHEVLRTRMRQTPGKGEVVRYRGLRQTFGLILKEEGAGALYGGLTAHMLRVVPNAAIMFFCYEAILHRFS</sequence>
<dbReference type="GO" id="GO:0015218">
    <property type="term" value="F:pyrimidine nucleotide transmembrane transporter activity"/>
    <property type="evidence" value="ECO:0007669"/>
    <property type="project" value="InterPro"/>
</dbReference>
<evidence type="ECO:0000256" key="1">
    <source>
        <dbReference type="ARBA" id="ARBA00004448"/>
    </source>
</evidence>
<keyword evidence="8 9" id="KW-0472">Membrane</keyword>
<evidence type="ECO:0000256" key="2">
    <source>
        <dbReference type="ARBA" id="ARBA00022448"/>
    </source>
</evidence>
<dbReference type="InterPro" id="IPR049562">
    <property type="entry name" value="SLC25A33/36-like"/>
</dbReference>
<dbReference type="PRINTS" id="PR00926">
    <property type="entry name" value="MITOCARRIER"/>
</dbReference>
<dbReference type="SUPFAM" id="SSF103506">
    <property type="entry name" value="Mitochondrial carrier"/>
    <property type="match status" value="1"/>
</dbReference>
<evidence type="ECO:0000256" key="6">
    <source>
        <dbReference type="ARBA" id="ARBA00022989"/>
    </source>
</evidence>
<keyword evidence="6" id="KW-1133">Transmembrane helix</keyword>
<evidence type="ECO:0000313" key="13">
    <source>
        <dbReference type="Proteomes" id="UP000723463"/>
    </source>
</evidence>
<accession>A0A9P6K4Y0</accession>
<proteinExistence type="inferred from homology"/>
<evidence type="ECO:0000256" key="7">
    <source>
        <dbReference type="ARBA" id="ARBA00023128"/>
    </source>
</evidence>
<evidence type="ECO:0000256" key="10">
    <source>
        <dbReference type="RuleBase" id="RU000488"/>
    </source>
</evidence>
<keyword evidence="4" id="KW-0677">Repeat</keyword>
<comment type="similarity">
    <text evidence="10">Belongs to the mitochondrial carrier (TC 2.A.29) family.</text>
</comment>
<evidence type="ECO:0000256" key="5">
    <source>
        <dbReference type="ARBA" id="ARBA00022792"/>
    </source>
</evidence>
<dbReference type="PANTHER" id="PTHR45829">
    <property type="entry name" value="MITOCHONDRIAL CARRIER PROTEIN RIM2"/>
    <property type="match status" value="1"/>
</dbReference>
<feature type="compositionally biased region" description="Polar residues" evidence="11">
    <location>
        <begin position="1"/>
        <end position="10"/>
    </location>
</feature>
<feature type="repeat" description="Solcar" evidence="9">
    <location>
        <begin position="301"/>
        <end position="390"/>
    </location>
</feature>
<evidence type="ECO:0008006" key="14">
    <source>
        <dbReference type="Google" id="ProtNLM"/>
    </source>
</evidence>
<comment type="caution">
    <text evidence="12">The sequence shown here is derived from an EMBL/GenBank/DDBJ whole genome shotgun (WGS) entry which is preliminary data.</text>
</comment>
<dbReference type="InterPro" id="IPR018108">
    <property type="entry name" value="MCP_transmembrane"/>
</dbReference>
<dbReference type="PROSITE" id="PS50920">
    <property type="entry name" value="SOLCAR"/>
    <property type="match status" value="3"/>
</dbReference>
<dbReference type="InterPro" id="IPR023395">
    <property type="entry name" value="MCP_dom_sf"/>
</dbReference>
<keyword evidence="7" id="KW-0496">Mitochondrion</keyword>
<keyword evidence="2 10" id="KW-0813">Transport</keyword>
<dbReference type="Proteomes" id="UP000723463">
    <property type="component" value="Unassembled WGS sequence"/>
</dbReference>
<comment type="subcellular location">
    <subcellularLocation>
        <location evidence="1">Mitochondrion inner membrane</location>
        <topology evidence="1">Multi-pass membrane protein</topology>
    </subcellularLocation>
</comment>
<dbReference type="AlphaFoldDB" id="A0A9P6K4Y0"/>
<evidence type="ECO:0000313" key="12">
    <source>
        <dbReference type="EMBL" id="KAF9546395.1"/>
    </source>
</evidence>
<feature type="repeat" description="Solcar" evidence="9">
    <location>
        <begin position="40"/>
        <end position="169"/>
    </location>
</feature>
<feature type="repeat" description="Solcar" evidence="9">
    <location>
        <begin position="178"/>
        <end position="265"/>
    </location>
</feature>
<evidence type="ECO:0000256" key="4">
    <source>
        <dbReference type="ARBA" id="ARBA00022737"/>
    </source>
</evidence>
<organism evidence="12 13">
    <name type="scientific">Mortierella hygrophila</name>
    <dbReference type="NCBI Taxonomy" id="979708"/>
    <lineage>
        <taxon>Eukaryota</taxon>
        <taxon>Fungi</taxon>
        <taxon>Fungi incertae sedis</taxon>
        <taxon>Mucoromycota</taxon>
        <taxon>Mortierellomycotina</taxon>
        <taxon>Mortierellomycetes</taxon>
        <taxon>Mortierellales</taxon>
        <taxon>Mortierellaceae</taxon>
        <taxon>Mortierella</taxon>
    </lineage>
</organism>
<protein>
    <recommendedName>
        <fullName evidence="14">Mitochondrial carrier protein RIM2</fullName>
    </recommendedName>
</protein>
<dbReference type="Pfam" id="PF00153">
    <property type="entry name" value="Mito_carr"/>
    <property type="match status" value="4"/>
</dbReference>
<gene>
    <name evidence="12" type="ORF">EC957_009744</name>
</gene>
<name>A0A9P6K4Y0_9FUNG</name>
<reference evidence="12" key="1">
    <citation type="journal article" date="2020" name="Fungal Divers.">
        <title>Resolving the Mortierellaceae phylogeny through synthesis of multi-gene phylogenetics and phylogenomics.</title>
        <authorList>
            <person name="Vandepol N."/>
            <person name="Liber J."/>
            <person name="Desiro A."/>
            <person name="Na H."/>
            <person name="Kennedy M."/>
            <person name="Barry K."/>
            <person name="Grigoriev I.V."/>
            <person name="Miller A.N."/>
            <person name="O'Donnell K."/>
            <person name="Stajich J.E."/>
            <person name="Bonito G."/>
        </authorList>
    </citation>
    <scope>NUCLEOTIDE SEQUENCE</scope>
    <source>
        <strain evidence="12">NRRL 2591</strain>
    </source>
</reference>
<evidence type="ECO:0000256" key="3">
    <source>
        <dbReference type="ARBA" id="ARBA00022692"/>
    </source>
</evidence>
<dbReference type="PANTHER" id="PTHR45829:SF4">
    <property type="entry name" value="MITOCHONDRIAL CARRIER PROTEIN RIM2"/>
    <property type="match status" value="1"/>
</dbReference>
<dbReference type="InterPro" id="IPR002067">
    <property type="entry name" value="MCP"/>
</dbReference>
<dbReference type="Gene3D" id="1.50.40.10">
    <property type="entry name" value="Mitochondrial carrier domain"/>
    <property type="match status" value="2"/>
</dbReference>
<dbReference type="GO" id="GO:0005743">
    <property type="term" value="C:mitochondrial inner membrane"/>
    <property type="evidence" value="ECO:0007669"/>
    <property type="project" value="UniProtKB-SubCell"/>
</dbReference>
<dbReference type="EMBL" id="JAAAXW010000056">
    <property type="protein sequence ID" value="KAF9546395.1"/>
    <property type="molecule type" value="Genomic_DNA"/>
</dbReference>
<feature type="region of interest" description="Disordered" evidence="11">
    <location>
        <begin position="1"/>
        <end position="37"/>
    </location>
</feature>
<evidence type="ECO:0000256" key="9">
    <source>
        <dbReference type="PROSITE-ProRule" id="PRU00282"/>
    </source>
</evidence>
<dbReference type="GO" id="GO:1990519">
    <property type="term" value="P:pyrimidine nucleotide import into mitochondrion"/>
    <property type="evidence" value="ECO:0007669"/>
    <property type="project" value="TreeGrafter"/>
</dbReference>
<keyword evidence="5" id="KW-0999">Mitochondrion inner membrane</keyword>
<evidence type="ECO:0000256" key="8">
    <source>
        <dbReference type="ARBA" id="ARBA00023136"/>
    </source>
</evidence>